<evidence type="ECO:0000313" key="2">
    <source>
        <dbReference type="Proteomes" id="UP001187192"/>
    </source>
</evidence>
<keyword evidence="2" id="KW-1185">Reference proteome</keyword>
<dbReference type="EMBL" id="BTGU01000004">
    <property type="protein sequence ID" value="GMN33438.1"/>
    <property type="molecule type" value="Genomic_DNA"/>
</dbReference>
<organism evidence="1 2">
    <name type="scientific">Ficus carica</name>
    <name type="common">Common fig</name>
    <dbReference type="NCBI Taxonomy" id="3494"/>
    <lineage>
        <taxon>Eukaryota</taxon>
        <taxon>Viridiplantae</taxon>
        <taxon>Streptophyta</taxon>
        <taxon>Embryophyta</taxon>
        <taxon>Tracheophyta</taxon>
        <taxon>Spermatophyta</taxon>
        <taxon>Magnoliopsida</taxon>
        <taxon>eudicotyledons</taxon>
        <taxon>Gunneridae</taxon>
        <taxon>Pentapetalae</taxon>
        <taxon>rosids</taxon>
        <taxon>fabids</taxon>
        <taxon>Rosales</taxon>
        <taxon>Moraceae</taxon>
        <taxon>Ficeae</taxon>
        <taxon>Ficus</taxon>
    </lineage>
</organism>
<name>A0AA87ZBZ7_FICCA</name>
<evidence type="ECO:0000313" key="1">
    <source>
        <dbReference type="EMBL" id="GMN33438.1"/>
    </source>
</evidence>
<reference evidence="1" key="1">
    <citation type="submission" date="2023-07" db="EMBL/GenBank/DDBJ databases">
        <title>draft genome sequence of fig (Ficus carica).</title>
        <authorList>
            <person name="Takahashi T."/>
            <person name="Nishimura K."/>
        </authorList>
    </citation>
    <scope>NUCLEOTIDE SEQUENCE</scope>
</reference>
<dbReference type="Proteomes" id="UP001187192">
    <property type="component" value="Unassembled WGS sequence"/>
</dbReference>
<comment type="caution">
    <text evidence="1">The sequence shown here is derived from an EMBL/GenBank/DDBJ whole genome shotgun (WGS) entry which is preliminary data.</text>
</comment>
<accession>A0AA87ZBZ7</accession>
<protein>
    <submittedName>
        <fullName evidence="1">Uncharacterized protein</fullName>
    </submittedName>
</protein>
<dbReference type="AlphaFoldDB" id="A0AA87ZBZ7"/>
<gene>
    <name evidence="1" type="ORF">TIFTF001_004156</name>
</gene>
<dbReference type="Gramene" id="FCD_00011738-RA">
    <property type="protein sequence ID" value="FCD_00011738-RA:cds"/>
    <property type="gene ID" value="FCD_00011738"/>
</dbReference>
<proteinExistence type="predicted"/>
<sequence length="96" mass="10770">MIHLCWLGNTHVDIDLAAPRVWRHCAQSNIVVALQRWQASESAGFSTRAAKSRSAKVLGRIRVPYVCRIVLEITAKCNHLSVAILLGYCDVRNQQN</sequence>